<keyword evidence="3" id="KW-1185">Reference proteome</keyword>
<gene>
    <name evidence="2" type="ORF">SPF06_18530</name>
</gene>
<comment type="caution">
    <text evidence="2">The sequence shown here is derived from an EMBL/GenBank/DDBJ whole genome shotgun (WGS) entry which is preliminary data.</text>
</comment>
<feature type="compositionally biased region" description="Basic and acidic residues" evidence="1">
    <location>
        <begin position="11"/>
        <end position="20"/>
    </location>
</feature>
<evidence type="ECO:0000313" key="2">
    <source>
        <dbReference type="EMBL" id="MEA5456724.1"/>
    </source>
</evidence>
<sequence length="90" mass="9778">MGKQPALTPYDRGDRLEPHPWVRGPIAHPTTGLPRVVNSDDYGRVDFDDDEGATVLTAYVERSGDGYTLHLENVGAPLTVNAPAAVLHTR</sequence>
<evidence type="ECO:0000256" key="1">
    <source>
        <dbReference type="SAM" id="MobiDB-lite"/>
    </source>
</evidence>
<feature type="region of interest" description="Disordered" evidence="1">
    <location>
        <begin position="1"/>
        <end position="35"/>
    </location>
</feature>
<proteinExistence type="predicted"/>
<dbReference type="RefSeq" id="WP_323280626.1">
    <property type="nucleotide sequence ID" value="NZ_JAYGGQ010000017.1"/>
</dbReference>
<evidence type="ECO:0000313" key="3">
    <source>
        <dbReference type="Proteomes" id="UP001304769"/>
    </source>
</evidence>
<organism evidence="2 3">
    <name type="scientific">Sinomonas terricola</name>
    <dbReference type="NCBI Taxonomy" id="3110330"/>
    <lineage>
        <taxon>Bacteria</taxon>
        <taxon>Bacillati</taxon>
        <taxon>Actinomycetota</taxon>
        <taxon>Actinomycetes</taxon>
        <taxon>Micrococcales</taxon>
        <taxon>Micrococcaceae</taxon>
        <taxon>Sinomonas</taxon>
    </lineage>
</organism>
<dbReference type="Proteomes" id="UP001304769">
    <property type="component" value="Unassembled WGS sequence"/>
</dbReference>
<accession>A0ABU5TAM3</accession>
<dbReference type="EMBL" id="JAYGGQ010000017">
    <property type="protein sequence ID" value="MEA5456724.1"/>
    <property type="molecule type" value="Genomic_DNA"/>
</dbReference>
<reference evidence="2 3" key="1">
    <citation type="submission" date="2023-12" db="EMBL/GenBank/DDBJ databases">
        <title>Sinomonas terricola sp. nov, isolated from litchi orchard soil in Guangdong, PR China.</title>
        <authorList>
            <person name="Jiaxin W."/>
            <person name="Yang Z."/>
            <person name="Honghui Z."/>
        </authorList>
    </citation>
    <scope>NUCLEOTIDE SEQUENCE [LARGE SCALE GENOMIC DNA]</scope>
    <source>
        <strain evidence="2 3">JGH33</strain>
    </source>
</reference>
<name>A0ABU5TAM3_9MICC</name>
<protein>
    <submittedName>
        <fullName evidence="2">Uncharacterized protein</fullName>
    </submittedName>
</protein>